<dbReference type="KEGG" id="cten:18245707"/>
<dbReference type="InterPro" id="IPR020846">
    <property type="entry name" value="MFS_dom"/>
</dbReference>
<organism evidence="9">
    <name type="scientific">Candida tenuis (strain ATCC 10573 / BCRC 21748 / CBS 615 / JCM 9827 / NBRC 10315 / NRRL Y-1498 / VKM Y-70)</name>
    <name type="common">Yeast</name>
    <name type="synonym">Yamadazyma tenuis</name>
    <dbReference type="NCBI Taxonomy" id="590646"/>
    <lineage>
        <taxon>Eukaryota</taxon>
        <taxon>Fungi</taxon>
        <taxon>Dikarya</taxon>
        <taxon>Ascomycota</taxon>
        <taxon>Saccharomycotina</taxon>
        <taxon>Pichiomycetes</taxon>
        <taxon>Debaryomycetaceae</taxon>
        <taxon>Yamadazyma</taxon>
    </lineage>
</organism>
<feature type="transmembrane region" description="Helical" evidence="5">
    <location>
        <begin position="286"/>
        <end position="304"/>
    </location>
</feature>
<dbReference type="PROSITE" id="PS50850">
    <property type="entry name" value="MFS"/>
    <property type="match status" value="1"/>
</dbReference>
<dbReference type="Gene3D" id="1.20.1250.20">
    <property type="entry name" value="MFS general substrate transporter like domains"/>
    <property type="match status" value="2"/>
</dbReference>
<dbReference type="AlphaFoldDB" id="G3B1J1"/>
<feature type="transmembrane region" description="Helical" evidence="5">
    <location>
        <begin position="254"/>
        <end position="274"/>
    </location>
</feature>
<evidence type="ECO:0000256" key="5">
    <source>
        <dbReference type="SAM" id="Phobius"/>
    </source>
</evidence>
<feature type="transmembrane region" description="Helical" evidence="5">
    <location>
        <begin position="220"/>
        <end position="242"/>
    </location>
</feature>
<protein>
    <submittedName>
        <fullName evidence="8">MFS general substrate transporter</fullName>
    </submittedName>
</protein>
<dbReference type="HOGENOM" id="CLU_021993_1_0_1"/>
<evidence type="ECO:0000256" key="3">
    <source>
        <dbReference type="ARBA" id="ARBA00022989"/>
    </source>
</evidence>
<dbReference type="InterPro" id="IPR011701">
    <property type="entry name" value="MFS"/>
</dbReference>
<dbReference type="PANTHER" id="PTHR23514">
    <property type="entry name" value="BYPASS OF STOP CODON PROTEIN 6"/>
    <property type="match status" value="1"/>
</dbReference>
<dbReference type="GO" id="GO:0016020">
    <property type="term" value="C:membrane"/>
    <property type="evidence" value="ECO:0007669"/>
    <property type="project" value="UniProtKB-SubCell"/>
</dbReference>
<keyword evidence="2 5" id="KW-0812">Transmembrane</keyword>
<evidence type="ECO:0000256" key="2">
    <source>
        <dbReference type="ARBA" id="ARBA00022692"/>
    </source>
</evidence>
<feature type="transmembrane region" description="Helical" evidence="5">
    <location>
        <begin position="310"/>
        <end position="331"/>
    </location>
</feature>
<feature type="domain" description="Major facilitator superfamily (MFS) profile" evidence="7">
    <location>
        <begin position="12"/>
        <end position="395"/>
    </location>
</feature>
<keyword evidence="9" id="KW-1185">Reference proteome</keyword>
<dbReference type="Pfam" id="PF07690">
    <property type="entry name" value="MFS_1"/>
    <property type="match status" value="1"/>
</dbReference>
<feature type="chain" id="PRO_5003442797" evidence="6">
    <location>
        <begin position="29"/>
        <end position="413"/>
    </location>
</feature>
<keyword evidence="4 5" id="KW-0472">Membrane</keyword>
<reference evidence="8 9" key="1">
    <citation type="journal article" date="2011" name="Proc. Natl. Acad. Sci. U.S.A.">
        <title>Comparative genomics of xylose-fermenting fungi for enhanced biofuel production.</title>
        <authorList>
            <person name="Wohlbach D.J."/>
            <person name="Kuo A."/>
            <person name="Sato T.K."/>
            <person name="Potts K.M."/>
            <person name="Salamov A.A."/>
            <person name="LaButti K.M."/>
            <person name="Sun H."/>
            <person name="Clum A."/>
            <person name="Pangilinan J.L."/>
            <person name="Lindquist E.A."/>
            <person name="Lucas S."/>
            <person name="Lapidus A."/>
            <person name="Jin M."/>
            <person name="Gunawan C."/>
            <person name="Balan V."/>
            <person name="Dale B.E."/>
            <person name="Jeffries T.W."/>
            <person name="Zinkel R."/>
            <person name="Barry K.W."/>
            <person name="Grigoriev I.V."/>
            <person name="Gasch A.P."/>
        </authorList>
    </citation>
    <scope>NUCLEOTIDE SEQUENCE [LARGE SCALE GENOMIC DNA]</scope>
    <source>
        <strain evidence="9">ATCC 10573 / BCRC 21748 / CBS 615 / JCM 9827 / NBRC 10315 / NRRL Y-1498 / VKM Y-70</strain>
    </source>
</reference>
<sequence length="413" mass="44904">MTLRNPPKNFWRVIAISIWILVLGAADATPGALLPQIEAYYSLSYSLTSLIWMGNAVGYVFVACIASKLDTVLTLRNLLTLGTVCAMMMYSLVSSGTKFPVIVLGFVCGGIGSGVGISRANVFLSSFGERSSMYLSIGQSAYGVGATISPLIATGFVGADISWHFFYLVLLGCMMVSSIMIFISFSGSEIDMAPWENDGSEDIPNDHKVKLKAALQTKATWLFAVFVFVYQGAEVSMGGWIVTYLLDYRNGGHVVGYVASGFWGGVALGRFILVRPLHKHLGSRRSVIVCSLMSLLFVTLTWVISNVVAAGVFVSLAGFFVGPNYPIMVTLASEMLPRKIQVISLTIASAFGSAGGAFFPFLVGLLSQQVGAFVIMPMFIVLYCVMLLLWICLPNRERRLRTTGELSLWQKLW</sequence>
<evidence type="ECO:0000259" key="7">
    <source>
        <dbReference type="PROSITE" id="PS50850"/>
    </source>
</evidence>
<dbReference type="PANTHER" id="PTHR23514:SF6">
    <property type="entry name" value="MAJOR FACILITATOR SUPERFAMILY (MFS) PROFILE DOMAIN-CONTAINING PROTEIN"/>
    <property type="match status" value="1"/>
</dbReference>
<evidence type="ECO:0000256" key="4">
    <source>
        <dbReference type="ARBA" id="ARBA00023136"/>
    </source>
</evidence>
<feature type="transmembrane region" description="Helical" evidence="5">
    <location>
        <begin position="141"/>
        <end position="159"/>
    </location>
</feature>
<dbReference type="FunFam" id="1.20.1250.20:FF:000286">
    <property type="entry name" value="MFS efflux transporter"/>
    <property type="match status" value="1"/>
</dbReference>
<feature type="transmembrane region" description="Helical" evidence="5">
    <location>
        <begin position="343"/>
        <end position="366"/>
    </location>
</feature>
<dbReference type="GeneID" id="18245707"/>
<dbReference type="EMBL" id="GL996515">
    <property type="protein sequence ID" value="EGV64983.1"/>
    <property type="molecule type" value="Genomic_DNA"/>
</dbReference>
<feature type="transmembrane region" description="Helical" evidence="5">
    <location>
        <begin position="165"/>
        <end position="185"/>
    </location>
</feature>
<dbReference type="SUPFAM" id="SSF103473">
    <property type="entry name" value="MFS general substrate transporter"/>
    <property type="match status" value="1"/>
</dbReference>
<evidence type="ECO:0000256" key="1">
    <source>
        <dbReference type="ARBA" id="ARBA00004141"/>
    </source>
</evidence>
<feature type="transmembrane region" description="Helical" evidence="5">
    <location>
        <begin position="73"/>
        <end position="93"/>
    </location>
</feature>
<keyword evidence="3 5" id="KW-1133">Transmembrane helix</keyword>
<dbReference type="OrthoDB" id="413079at2759"/>
<dbReference type="InterPro" id="IPR036259">
    <property type="entry name" value="MFS_trans_sf"/>
</dbReference>
<evidence type="ECO:0000256" key="6">
    <source>
        <dbReference type="SAM" id="SignalP"/>
    </source>
</evidence>
<dbReference type="GO" id="GO:0022857">
    <property type="term" value="F:transmembrane transporter activity"/>
    <property type="evidence" value="ECO:0007669"/>
    <property type="project" value="InterPro"/>
</dbReference>
<accession>G3B1J1</accession>
<name>G3B1J1_CANTC</name>
<keyword evidence="6" id="KW-0732">Signal</keyword>
<dbReference type="eggNOG" id="ENOG502QU6M">
    <property type="taxonomic scope" value="Eukaryota"/>
</dbReference>
<evidence type="ECO:0000313" key="9">
    <source>
        <dbReference type="Proteomes" id="UP000000707"/>
    </source>
</evidence>
<proteinExistence type="predicted"/>
<comment type="subcellular location">
    <subcellularLocation>
        <location evidence="1">Membrane</location>
        <topology evidence="1">Multi-pass membrane protein</topology>
    </subcellularLocation>
</comment>
<gene>
    <name evidence="8" type="ORF">CANTEDRAFT_104290</name>
</gene>
<feature type="transmembrane region" description="Helical" evidence="5">
    <location>
        <begin position="44"/>
        <end position="66"/>
    </location>
</feature>
<dbReference type="InterPro" id="IPR051788">
    <property type="entry name" value="MFS_Transporter"/>
</dbReference>
<feature type="transmembrane region" description="Helical" evidence="5">
    <location>
        <begin position="372"/>
        <end position="393"/>
    </location>
</feature>
<evidence type="ECO:0000313" key="8">
    <source>
        <dbReference type="EMBL" id="EGV64983.1"/>
    </source>
</evidence>
<feature type="signal peptide" evidence="6">
    <location>
        <begin position="1"/>
        <end position="28"/>
    </location>
</feature>
<feature type="transmembrane region" description="Helical" evidence="5">
    <location>
        <begin position="99"/>
        <end position="120"/>
    </location>
</feature>
<dbReference type="Proteomes" id="UP000000707">
    <property type="component" value="Unassembled WGS sequence"/>
</dbReference>